<evidence type="ECO:0000256" key="2">
    <source>
        <dbReference type="ARBA" id="ARBA00022801"/>
    </source>
</evidence>
<evidence type="ECO:0000313" key="5">
    <source>
        <dbReference type="EMBL" id="WAS92087.1"/>
    </source>
</evidence>
<sequence length="549" mass="55037">MRTIPGRALALALVAGCADDVAQPTGEPTTSGEATTTSSTGDATAMATALPVTSTTGTTTSDGTTATSEPTGPGTTDMVDEALCMRLGGPDGAEALAIAIAGQVVADDRINAYFLNAQFDGGRFIDCLIDQLATLAGCPGATYTCKGMKSAHTGLGVSAIDFSDFVADVATALDAHQAGPAPLLTEADKAALVDSLAAMEAEVVEDAGDDATLYQRLGRKPGLQAVVGAPEAAGSWLAGVTADATLSGFFAGIDEVRFGTCLVRQLASVDGPAVYGEEVDPPPGIEPGVSAASPCRAMQPVHMGVTNESLGGAPITAADFVAMLGHLAVALTDAAADDDDAAALQKALEPLCPEMVVDPEDCPGVTEVEEFAEVDLGAALEDGFYDGTPATMACVTLVVPATGFDVVEGVEVEVGIDTGYAGDLTIKLLSPAAETVTLVSRPGLDEGADDGSGCSGDNSNLSATAPLTFSLAGEKDAELMGDGLGTDEVICKDDMACSYTPNPGAAIGPDLASLAGSAAPGEWQVCAGDSCGGFTATLQLVRLRLTRGK</sequence>
<proteinExistence type="predicted"/>
<name>A0ABY7GYV9_9BACT</name>
<dbReference type="InterPro" id="IPR012292">
    <property type="entry name" value="Globin/Proto"/>
</dbReference>
<dbReference type="InterPro" id="IPR002884">
    <property type="entry name" value="P_dom"/>
</dbReference>
<dbReference type="RefSeq" id="WP_269034437.1">
    <property type="nucleotide sequence ID" value="NZ_CP114040.1"/>
</dbReference>
<keyword evidence="1" id="KW-0645">Protease</keyword>
<feature type="region of interest" description="Disordered" evidence="3">
    <location>
        <begin position="22"/>
        <end position="75"/>
    </location>
</feature>
<evidence type="ECO:0000313" key="6">
    <source>
        <dbReference type="Proteomes" id="UP001164459"/>
    </source>
</evidence>
<protein>
    <submittedName>
        <fullName evidence="5">Proprotein convertase P-domain-containing protein</fullName>
    </submittedName>
</protein>
<dbReference type="Gene3D" id="1.10.490.10">
    <property type="entry name" value="Globins"/>
    <property type="match status" value="2"/>
</dbReference>
<accession>A0ABY7GYV9</accession>
<dbReference type="SUPFAM" id="SSF46458">
    <property type="entry name" value="Globin-like"/>
    <property type="match status" value="2"/>
</dbReference>
<dbReference type="InterPro" id="IPR009050">
    <property type="entry name" value="Globin-like_sf"/>
</dbReference>
<gene>
    <name evidence="5" type="ORF">O0S08_38385</name>
</gene>
<reference evidence="5" key="1">
    <citation type="submission" date="2022-11" db="EMBL/GenBank/DDBJ databases">
        <title>Minimal conservation of predation-associated metabolite biosynthetic gene clusters underscores biosynthetic potential of Myxococcota including descriptions for ten novel species: Archangium lansinium sp. nov., Myxococcus landrumus sp. nov., Nannocystis bai.</title>
        <authorList>
            <person name="Ahearne A."/>
            <person name="Stevens C."/>
            <person name="Dowd S."/>
        </authorList>
    </citation>
    <scope>NUCLEOTIDE SEQUENCE</scope>
    <source>
        <strain evidence="5">Fl3</strain>
    </source>
</reference>
<keyword evidence="2" id="KW-0378">Hydrolase</keyword>
<evidence type="ECO:0000256" key="1">
    <source>
        <dbReference type="ARBA" id="ARBA00022670"/>
    </source>
</evidence>
<organism evidence="5 6">
    <name type="scientific">Nannocystis punicea</name>
    <dbReference type="NCBI Taxonomy" id="2995304"/>
    <lineage>
        <taxon>Bacteria</taxon>
        <taxon>Pseudomonadati</taxon>
        <taxon>Myxococcota</taxon>
        <taxon>Polyangia</taxon>
        <taxon>Nannocystales</taxon>
        <taxon>Nannocystaceae</taxon>
        <taxon>Nannocystis</taxon>
    </lineage>
</organism>
<dbReference type="EMBL" id="CP114040">
    <property type="protein sequence ID" value="WAS92087.1"/>
    <property type="molecule type" value="Genomic_DNA"/>
</dbReference>
<evidence type="ECO:0000256" key="3">
    <source>
        <dbReference type="SAM" id="MobiDB-lite"/>
    </source>
</evidence>
<dbReference type="Proteomes" id="UP001164459">
    <property type="component" value="Chromosome"/>
</dbReference>
<feature type="domain" description="P/Homo B" evidence="4">
    <location>
        <begin position="407"/>
        <end position="446"/>
    </location>
</feature>
<feature type="compositionally biased region" description="Low complexity" evidence="3">
    <location>
        <begin position="24"/>
        <end position="71"/>
    </location>
</feature>
<keyword evidence="6" id="KW-1185">Reference proteome</keyword>
<dbReference type="Gene3D" id="2.60.120.260">
    <property type="entry name" value="Galactose-binding domain-like"/>
    <property type="match status" value="1"/>
</dbReference>
<evidence type="ECO:0000259" key="4">
    <source>
        <dbReference type="Pfam" id="PF01483"/>
    </source>
</evidence>
<dbReference type="Pfam" id="PF01483">
    <property type="entry name" value="P_proprotein"/>
    <property type="match status" value="1"/>
</dbReference>